<dbReference type="RefSeq" id="WP_428838540.1">
    <property type="nucleotide sequence ID" value="NZ_BAABCE010000025.1"/>
</dbReference>
<sequence length="156" mass="16204">MVVLALIGFSSGCGQGSRRDGSSPRSDAQDSGTSAGVRSGDTHRSQPTHSPTPTASPSSETAKPLKDGTAVLISCASLDDPYATVEVRNPNDRDAVFTMKMTFKDARGLTMITHTAQVPVPAKDTATDRAAIAGIGTGRVDEIASCEVNPRATADW</sequence>
<protein>
    <recommendedName>
        <fullName evidence="4">Secreted protein</fullName>
    </recommendedName>
</protein>
<evidence type="ECO:0000313" key="3">
    <source>
        <dbReference type="Proteomes" id="UP001500707"/>
    </source>
</evidence>
<dbReference type="Proteomes" id="UP001500707">
    <property type="component" value="Unassembled WGS sequence"/>
</dbReference>
<proteinExistence type="predicted"/>
<evidence type="ECO:0000313" key="2">
    <source>
        <dbReference type="EMBL" id="GAA3589148.1"/>
    </source>
</evidence>
<evidence type="ECO:0008006" key="4">
    <source>
        <dbReference type="Google" id="ProtNLM"/>
    </source>
</evidence>
<name>A0ABP6YVT4_9ACTN</name>
<comment type="caution">
    <text evidence="2">The sequence shown here is derived from an EMBL/GenBank/DDBJ whole genome shotgun (WGS) entry which is preliminary data.</text>
</comment>
<reference evidence="3" key="1">
    <citation type="journal article" date="2019" name="Int. J. Syst. Evol. Microbiol.">
        <title>The Global Catalogue of Microorganisms (GCM) 10K type strain sequencing project: providing services to taxonomists for standard genome sequencing and annotation.</title>
        <authorList>
            <consortium name="The Broad Institute Genomics Platform"/>
            <consortium name="The Broad Institute Genome Sequencing Center for Infectious Disease"/>
            <person name="Wu L."/>
            <person name="Ma J."/>
        </authorList>
    </citation>
    <scope>NUCLEOTIDE SEQUENCE [LARGE SCALE GENOMIC DNA]</scope>
    <source>
        <strain evidence="3">JCM 17656</strain>
    </source>
</reference>
<feature type="compositionally biased region" description="Low complexity" evidence="1">
    <location>
        <begin position="47"/>
        <end position="61"/>
    </location>
</feature>
<accession>A0ABP6YVT4</accession>
<gene>
    <name evidence="2" type="ORF">GCM10022295_83460</name>
</gene>
<feature type="region of interest" description="Disordered" evidence="1">
    <location>
        <begin position="10"/>
        <end position="66"/>
    </location>
</feature>
<keyword evidence="3" id="KW-1185">Reference proteome</keyword>
<evidence type="ECO:0000256" key="1">
    <source>
        <dbReference type="SAM" id="MobiDB-lite"/>
    </source>
</evidence>
<organism evidence="2 3">
    <name type="scientific">Streptomyces osmaniensis</name>
    <dbReference type="NCBI Taxonomy" id="593134"/>
    <lineage>
        <taxon>Bacteria</taxon>
        <taxon>Bacillati</taxon>
        <taxon>Actinomycetota</taxon>
        <taxon>Actinomycetes</taxon>
        <taxon>Kitasatosporales</taxon>
        <taxon>Streptomycetaceae</taxon>
        <taxon>Streptomyces</taxon>
    </lineage>
</organism>
<dbReference type="EMBL" id="BAABCE010000025">
    <property type="protein sequence ID" value="GAA3589148.1"/>
    <property type="molecule type" value="Genomic_DNA"/>
</dbReference>